<keyword evidence="3" id="KW-1185">Reference proteome</keyword>
<comment type="caution">
    <text evidence="2">The sequence shown here is derived from an EMBL/GenBank/DDBJ whole genome shotgun (WGS) entry which is preliminary data.</text>
</comment>
<proteinExistence type="predicted"/>
<name>A0A2C6DSV0_9GAMM</name>
<organism evidence="2 3">
    <name type="scientific">Budvicia aquatica</name>
    <dbReference type="NCBI Taxonomy" id="82979"/>
    <lineage>
        <taxon>Bacteria</taxon>
        <taxon>Pseudomonadati</taxon>
        <taxon>Pseudomonadota</taxon>
        <taxon>Gammaproteobacteria</taxon>
        <taxon>Enterobacterales</taxon>
        <taxon>Budviciaceae</taxon>
        <taxon>Budvicia</taxon>
    </lineage>
</organism>
<sequence>MSYDKAKYHFESVQKEGLDMIQAYVHSGFYLGWLIDNDLLDEEFADDCDEDIALFKRREITAPRLFQRLDGVLSEQDISEQGNAFTQSYFDFDTGSYLEDYQTYLVKDLPGVFHVKDSWENYHIAAEFISERYRRWLSRQANVISSDV</sequence>
<evidence type="ECO:0000313" key="3">
    <source>
        <dbReference type="Proteomes" id="UP000224974"/>
    </source>
</evidence>
<dbReference type="Pfam" id="PF25191">
    <property type="entry name" value="DUF7832"/>
    <property type="match status" value="1"/>
</dbReference>
<dbReference type="STRING" id="1111728.GCA_000427805_03292"/>
<dbReference type="EMBL" id="PDDX01000001">
    <property type="protein sequence ID" value="PHI31894.1"/>
    <property type="molecule type" value="Genomic_DNA"/>
</dbReference>
<dbReference type="AlphaFoldDB" id="A0A2C6DSV0"/>
<gene>
    <name evidence="2" type="ORF">CRN84_22520</name>
</gene>
<dbReference type="OrthoDB" id="4827574at2"/>
<evidence type="ECO:0000259" key="1">
    <source>
        <dbReference type="Pfam" id="PF25191"/>
    </source>
</evidence>
<protein>
    <recommendedName>
        <fullName evidence="1">DUF7832 domain-containing protein</fullName>
    </recommendedName>
</protein>
<feature type="domain" description="DUF7832" evidence="1">
    <location>
        <begin position="3"/>
        <end position="115"/>
    </location>
</feature>
<dbReference type="InterPro" id="IPR057154">
    <property type="entry name" value="DUF7832"/>
</dbReference>
<accession>A0A2C6DSV0</accession>
<evidence type="ECO:0000313" key="2">
    <source>
        <dbReference type="EMBL" id="PHI31894.1"/>
    </source>
</evidence>
<dbReference type="RefSeq" id="WP_036017078.1">
    <property type="nucleotide sequence ID" value="NZ_PDDX01000001.1"/>
</dbReference>
<reference evidence="3" key="1">
    <citation type="submission" date="2017-09" db="EMBL/GenBank/DDBJ databases">
        <title>FDA dAtabase for Regulatory Grade micrObial Sequences (FDA-ARGOS): Supporting development and validation of Infectious Disease Dx tests.</title>
        <authorList>
            <person name="Minogue T."/>
            <person name="Wolcott M."/>
            <person name="Wasieloski L."/>
            <person name="Aguilar W."/>
            <person name="Moore D."/>
            <person name="Tallon L."/>
            <person name="Sadzewicz L."/>
            <person name="Ott S."/>
            <person name="Zhao X."/>
            <person name="Nagaraj S."/>
            <person name="Vavikolanu K."/>
            <person name="Aluvathingal J."/>
            <person name="Nadendla S."/>
            <person name="Sichtig H."/>
        </authorList>
    </citation>
    <scope>NUCLEOTIDE SEQUENCE [LARGE SCALE GENOMIC DNA]</scope>
    <source>
        <strain evidence="3">FDAARGOS_387</strain>
    </source>
</reference>
<dbReference type="Proteomes" id="UP000224974">
    <property type="component" value="Unassembled WGS sequence"/>
</dbReference>